<dbReference type="InterPro" id="IPR036373">
    <property type="entry name" value="Ribosomal_bL17_sf"/>
</dbReference>
<dbReference type="PROSITE" id="PS50088">
    <property type="entry name" value="ANK_REPEAT"/>
    <property type="match status" value="2"/>
</dbReference>
<organism evidence="4 5">
    <name type="scientific">Brachionus calyciflorus</name>
    <dbReference type="NCBI Taxonomy" id="104777"/>
    <lineage>
        <taxon>Eukaryota</taxon>
        <taxon>Metazoa</taxon>
        <taxon>Spiralia</taxon>
        <taxon>Gnathifera</taxon>
        <taxon>Rotifera</taxon>
        <taxon>Eurotatoria</taxon>
        <taxon>Monogononta</taxon>
        <taxon>Pseudotrocha</taxon>
        <taxon>Ploima</taxon>
        <taxon>Brachionidae</taxon>
        <taxon>Brachionus</taxon>
    </lineage>
</organism>
<evidence type="ECO:0000256" key="2">
    <source>
        <dbReference type="ARBA" id="ARBA00035413"/>
    </source>
</evidence>
<dbReference type="GO" id="GO:0006412">
    <property type="term" value="P:translation"/>
    <property type="evidence" value="ECO:0007669"/>
    <property type="project" value="InterPro"/>
</dbReference>
<gene>
    <name evidence="4" type="ORF">OXX778_LOCUS7288</name>
</gene>
<name>A0A813TRM7_9BILA</name>
<evidence type="ECO:0000313" key="4">
    <source>
        <dbReference type="EMBL" id="CAF0817524.1"/>
    </source>
</evidence>
<evidence type="ECO:0000256" key="1">
    <source>
        <dbReference type="ARBA" id="ARBA00035290"/>
    </source>
</evidence>
<dbReference type="OrthoDB" id="275000at2759"/>
<dbReference type="AlphaFoldDB" id="A0A813TRM7"/>
<dbReference type="InterPro" id="IPR000456">
    <property type="entry name" value="Ribosomal_bL17"/>
</dbReference>
<keyword evidence="5" id="KW-1185">Reference proteome</keyword>
<comment type="caution">
    <text evidence="4">The sequence shown here is derived from an EMBL/GenBank/DDBJ whole genome shotgun (WGS) entry which is preliminary data.</text>
</comment>
<dbReference type="PROSITE" id="PS50297">
    <property type="entry name" value="ANK_REP_REGION"/>
    <property type="match status" value="2"/>
</dbReference>
<dbReference type="SUPFAM" id="SSF48403">
    <property type="entry name" value="Ankyrin repeat"/>
    <property type="match status" value="1"/>
</dbReference>
<dbReference type="GO" id="GO:0005840">
    <property type="term" value="C:ribosome"/>
    <property type="evidence" value="ECO:0007669"/>
    <property type="project" value="InterPro"/>
</dbReference>
<dbReference type="Proteomes" id="UP000663879">
    <property type="component" value="Unassembled WGS sequence"/>
</dbReference>
<reference evidence="4" key="1">
    <citation type="submission" date="2021-02" db="EMBL/GenBank/DDBJ databases">
        <authorList>
            <person name="Nowell W R."/>
        </authorList>
    </citation>
    <scope>NUCLEOTIDE SEQUENCE</scope>
    <source>
        <strain evidence="4">Ploen Becks lab</strain>
    </source>
</reference>
<protein>
    <recommendedName>
        <fullName evidence="1">Large ribosomal subunit protein bL17m</fullName>
    </recommendedName>
    <alternativeName>
        <fullName evidence="2">39S ribosomal protein L17, mitochondrial</fullName>
    </alternativeName>
</protein>
<dbReference type="InterPro" id="IPR036770">
    <property type="entry name" value="Ankyrin_rpt-contain_sf"/>
</dbReference>
<feature type="repeat" description="ANK" evidence="3">
    <location>
        <begin position="74"/>
        <end position="110"/>
    </location>
</feature>
<dbReference type="SUPFAM" id="SSF64263">
    <property type="entry name" value="Prokaryotic ribosomal protein L17"/>
    <property type="match status" value="1"/>
</dbReference>
<dbReference type="SMART" id="SM00248">
    <property type="entry name" value="ANK"/>
    <property type="match status" value="7"/>
</dbReference>
<dbReference type="Gene3D" id="3.90.1030.10">
    <property type="entry name" value="Ribosomal protein L17"/>
    <property type="match status" value="1"/>
</dbReference>
<feature type="repeat" description="ANK" evidence="3">
    <location>
        <begin position="144"/>
        <end position="172"/>
    </location>
</feature>
<dbReference type="PANTHER" id="PTHR24121">
    <property type="entry name" value="NO MECHANORECEPTOR POTENTIAL C, ISOFORM D-RELATED"/>
    <property type="match status" value="1"/>
</dbReference>
<proteinExistence type="predicted"/>
<dbReference type="Pfam" id="PF01196">
    <property type="entry name" value="Ribosomal_L17"/>
    <property type="match status" value="1"/>
</dbReference>
<keyword evidence="3" id="KW-0040">ANK repeat</keyword>
<dbReference type="Gene3D" id="1.25.40.20">
    <property type="entry name" value="Ankyrin repeat-containing domain"/>
    <property type="match status" value="2"/>
</dbReference>
<dbReference type="PANTHER" id="PTHR24121:SF21">
    <property type="entry name" value="ANKYRIN REPEAT FAMILY PROTEIN"/>
    <property type="match status" value="1"/>
</dbReference>
<dbReference type="GO" id="GO:0003735">
    <property type="term" value="F:structural constituent of ribosome"/>
    <property type="evidence" value="ECO:0007669"/>
    <property type="project" value="InterPro"/>
</dbReference>
<dbReference type="FunFam" id="3.90.1030.10:FF:000009">
    <property type="entry name" value="39S ribosomal protein L17, mitochondrial"/>
    <property type="match status" value="1"/>
</dbReference>
<sequence>MIQIINNLCKKSDITLNDFYHLTRNVKTEDLFNFKYPKTGDSLMLHAARSGNLQLIKLIHENFPNFNFNSLNNDGKNALHEACQNSHATDNFEIVKFLVENKARLDQVNKDGWNAFMIAVREGNEKIVEYLMNLGECLVFKTKNGRTPCHTACLHGHLKILQMILEKNMAISEELLNARDSCGSTPLMEAIIADHLDVVKYLMDNYKCVDIYVKDNLENTCLHLSAQSGSLNVFKFMFNKFFKISDFINFNQRVQLIEQFSKCLNKFLMTPLHSSVKNNKPEIVKIIIENLGIEVVSTQEENNSKSADGKLKMSNLTAGKLLIPYSRLARKKLTKFTGPQGRIDKIRGVITDLLKLERIELPDYVGYESRQYTERLIDLAKKYGDKHEGMMEMADYWILEKDLVPKLFQVIVPRYENKLGPYTQVYKLPVEYPGKGLKMICMELKDNSLPPVSAAISNRSFSNSLTNILIDAHKKDYKFRSGQK</sequence>
<dbReference type="InterPro" id="IPR002110">
    <property type="entry name" value="Ankyrin_rpt"/>
</dbReference>
<evidence type="ECO:0000256" key="3">
    <source>
        <dbReference type="PROSITE-ProRule" id="PRU00023"/>
    </source>
</evidence>
<dbReference type="EMBL" id="CAJNOC010000922">
    <property type="protein sequence ID" value="CAF0817524.1"/>
    <property type="molecule type" value="Genomic_DNA"/>
</dbReference>
<evidence type="ECO:0000313" key="5">
    <source>
        <dbReference type="Proteomes" id="UP000663879"/>
    </source>
</evidence>
<accession>A0A813TRM7</accession>
<dbReference type="Pfam" id="PF12796">
    <property type="entry name" value="Ank_2"/>
    <property type="match status" value="2"/>
</dbReference>